<evidence type="ECO:0000313" key="2">
    <source>
        <dbReference type="Proteomes" id="UP000095094"/>
    </source>
</evidence>
<comment type="caution">
    <text evidence="1">The sequence shown here is derived from an EMBL/GenBank/DDBJ whole genome shotgun (WGS) entry which is preliminary data.</text>
</comment>
<gene>
    <name evidence="1" type="ORF">BCR25_14520</name>
</gene>
<organism evidence="1 2">
    <name type="scientific">Enterococcus termitis</name>
    <dbReference type="NCBI Taxonomy" id="332950"/>
    <lineage>
        <taxon>Bacteria</taxon>
        <taxon>Bacillati</taxon>
        <taxon>Bacillota</taxon>
        <taxon>Bacilli</taxon>
        <taxon>Lactobacillales</taxon>
        <taxon>Enterococcaceae</taxon>
        <taxon>Enterococcus</taxon>
    </lineage>
</organism>
<sequence>MGRTKSKIKKRKRKVKAARALHDLVSRNGYTPELKLEVLISRNEITEREYNMYKRELETND</sequence>
<protein>
    <submittedName>
        <fullName evidence="1">Uncharacterized protein</fullName>
    </submittedName>
</protein>
<proteinExistence type="predicted"/>
<dbReference type="AlphaFoldDB" id="A0A1E5H5R8"/>
<dbReference type="Proteomes" id="UP000095094">
    <property type="component" value="Unassembled WGS sequence"/>
</dbReference>
<reference evidence="2" key="1">
    <citation type="submission" date="2016-09" db="EMBL/GenBank/DDBJ databases">
        <authorList>
            <person name="Gulvik C.A."/>
        </authorList>
    </citation>
    <scope>NUCLEOTIDE SEQUENCE [LARGE SCALE GENOMIC DNA]</scope>
    <source>
        <strain evidence="2">LMG 8895</strain>
    </source>
</reference>
<dbReference type="EMBL" id="MIJY01000002">
    <property type="protein sequence ID" value="OEG20000.1"/>
    <property type="molecule type" value="Genomic_DNA"/>
</dbReference>
<dbReference type="RefSeq" id="WP_069662267.1">
    <property type="nucleotide sequence ID" value="NZ_JBHUJJ010000001.1"/>
</dbReference>
<accession>A0A1E5H5R8</accession>
<evidence type="ECO:0000313" key="1">
    <source>
        <dbReference type="EMBL" id="OEG20000.1"/>
    </source>
</evidence>
<name>A0A1E5H5R8_9ENTE</name>
<keyword evidence="2" id="KW-1185">Reference proteome</keyword>